<dbReference type="PANTHER" id="PTHR13457">
    <property type="entry name" value="BAP28"/>
    <property type="match status" value="1"/>
</dbReference>
<organism evidence="10">
    <name type="scientific">Photinus pyralis</name>
    <name type="common">Common eastern firefly</name>
    <name type="synonym">Lampyris pyralis</name>
    <dbReference type="NCBI Taxonomy" id="7054"/>
    <lineage>
        <taxon>Eukaryota</taxon>
        <taxon>Metazoa</taxon>
        <taxon>Ecdysozoa</taxon>
        <taxon>Arthropoda</taxon>
        <taxon>Hexapoda</taxon>
        <taxon>Insecta</taxon>
        <taxon>Pterygota</taxon>
        <taxon>Neoptera</taxon>
        <taxon>Endopterygota</taxon>
        <taxon>Coleoptera</taxon>
        <taxon>Polyphaga</taxon>
        <taxon>Elateriformia</taxon>
        <taxon>Elateroidea</taxon>
        <taxon>Lampyridae</taxon>
        <taxon>Lampyrinae</taxon>
        <taxon>Photinus</taxon>
    </lineage>
</organism>
<accession>A0A1Y1MKS6</accession>
<evidence type="ECO:0000256" key="3">
    <source>
        <dbReference type="ARBA" id="ARBA00022517"/>
    </source>
</evidence>
<feature type="domain" description="BP28 C-terminal" evidence="9">
    <location>
        <begin position="1733"/>
        <end position="1880"/>
    </location>
</feature>
<protein>
    <recommendedName>
        <fullName evidence="8">HEAT repeat-containing protein 1</fullName>
    </recommendedName>
</protein>
<dbReference type="SUPFAM" id="SSF48371">
    <property type="entry name" value="ARM repeat"/>
    <property type="match status" value="2"/>
</dbReference>
<dbReference type="Pfam" id="PF12397">
    <property type="entry name" value="U3snoRNP10"/>
    <property type="match status" value="1"/>
</dbReference>
<dbReference type="Pfam" id="PF23243">
    <property type="entry name" value="HEAT_HEATR1"/>
    <property type="match status" value="1"/>
</dbReference>
<dbReference type="GO" id="GO:0030515">
    <property type="term" value="F:snoRNA binding"/>
    <property type="evidence" value="ECO:0007669"/>
    <property type="project" value="TreeGrafter"/>
</dbReference>
<name>A0A1Y1MKS6_PHOPY</name>
<dbReference type="InterPro" id="IPR056473">
    <property type="entry name" value="HEAT_Utp10/HEAT1"/>
</dbReference>
<dbReference type="GO" id="GO:0034455">
    <property type="term" value="C:t-UTP complex"/>
    <property type="evidence" value="ECO:0007669"/>
    <property type="project" value="TreeGrafter"/>
</dbReference>
<dbReference type="GO" id="GO:0045943">
    <property type="term" value="P:positive regulation of transcription by RNA polymerase I"/>
    <property type="evidence" value="ECO:0007669"/>
    <property type="project" value="TreeGrafter"/>
</dbReference>
<evidence type="ECO:0000256" key="5">
    <source>
        <dbReference type="ARBA" id="ARBA00023242"/>
    </source>
</evidence>
<reference evidence="10" key="1">
    <citation type="journal article" date="2016" name="Sci. Rep.">
        <title>Molecular characterization of firefly nuptial gifts: a multi-omics approach sheds light on postcopulatory sexual selection.</title>
        <authorList>
            <person name="Al-Wathiqui N."/>
            <person name="Fallon T.R."/>
            <person name="South A."/>
            <person name="Weng J.K."/>
            <person name="Lewis S.M."/>
        </authorList>
    </citation>
    <scope>NUCLEOTIDE SEQUENCE</scope>
</reference>
<dbReference type="InterPro" id="IPR021133">
    <property type="entry name" value="HEAT_type_2"/>
</dbReference>
<keyword evidence="4 8" id="KW-0698">rRNA processing</keyword>
<dbReference type="Pfam" id="PF08146">
    <property type="entry name" value="BP28CT"/>
    <property type="match status" value="1"/>
</dbReference>
<evidence type="ECO:0000256" key="2">
    <source>
        <dbReference type="ARBA" id="ARBA00010559"/>
    </source>
</evidence>
<dbReference type="GO" id="GO:0032040">
    <property type="term" value="C:small-subunit processome"/>
    <property type="evidence" value="ECO:0007669"/>
    <property type="project" value="TreeGrafter"/>
</dbReference>
<dbReference type="PROSITE" id="PS50077">
    <property type="entry name" value="HEAT_REPEAT"/>
    <property type="match status" value="1"/>
</dbReference>
<comment type="function">
    <text evidence="8">Involved in nucleolar processing of pre-18S ribosomal RNA.</text>
</comment>
<keyword evidence="5 8" id="KW-0539">Nucleus</keyword>
<evidence type="ECO:0000313" key="10">
    <source>
        <dbReference type="EMBL" id="JAV85618.1"/>
    </source>
</evidence>
<dbReference type="Gene3D" id="1.25.10.10">
    <property type="entry name" value="Leucine-rich Repeat Variant"/>
    <property type="match status" value="1"/>
</dbReference>
<proteinExistence type="inferred from homology"/>
<evidence type="ECO:0000256" key="8">
    <source>
        <dbReference type="RuleBase" id="RU367065"/>
    </source>
</evidence>
<dbReference type="InterPro" id="IPR011989">
    <property type="entry name" value="ARM-like"/>
</dbReference>
<dbReference type="InterPro" id="IPR016024">
    <property type="entry name" value="ARM-type_fold"/>
</dbReference>
<dbReference type="GO" id="GO:0000462">
    <property type="term" value="P:maturation of SSU-rRNA from tricistronic rRNA transcript (SSU-rRNA, 5.8S rRNA, LSU-rRNA)"/>
    <property type="evidence" value="ECO:0007669"/>
    <property type="project" value="TreeGrafter"/>
</dbReference>
<dbReference type="InterPro" id="IPR022125">
    <property type="entry name" value="U3snoRNP10_N"/>
</dbReference>
<dbReference type="InterPro" id="IPR040191">
    <property type="entry name" value="UTP10"/>
</dbReference>
<dbReference type="InterPro" id="IPR012954">
    <property type="entry name" value="BP28_C_dom"/>
</dbReference>
<dbReference type="SMART" id="SM01036">
    <property type="entry name" value="BP28CT"/>
    <property type="match status" value="1"/>
</dbReference>
<evidence type="ECO:0000256" key="4">
    <source>
        <dbReference type="ARBA" id="ARBA00022552"/>
    </source>
</evidence>
<dbReference type="GO" id="GO:0030686">
    <property type="term" value="C:90S preribosome"/>
    <property type="evidence" value="ECO:0007669"/>
    <property type="project" value="TreeGrafter"/>
</dbReference>
<evidence type="ECO:0000256" key="1">
    <source>
        <dbReference type="ARBA" id="ARBA00004604"/>
    </source>
</evidence>
<comment type="similarity">
    <text evidence="2 8">Belongs to the HEATR1/UTP10 family.</text>
</comment>
<feature type="repeat" description="HEAT" evidence="7">
    <location>
        <begin position="1976"/>
        <end position="2012"/>
    </location>
</feature>
<sequence>MSTSLAEQLQRLAVPQTTRLQQDKKRASLLFDPKEAASLNKETAYQIGIDGLEELKERDIVFAEFENTIFHVTAKDFERSVETAQANQKLDKNIRRFLYLLSPHFMFNCSYKALEWLVYRYYIHEYNKEDLLMLILPYHETNIFVRTLQLLNLKSPKDKWHWMKPLQKTGVHLTKQVLYNNLASNSHFLECISNYVVNIVKEHTNPSCLTTVYNFYCSSFAGALEYSEQVTEIQISQMLPVLLNGLSSSTPDFAASSYIICAQLFSKIQLSSNILNKFTNKICQVQVAKLKNEAVLVLLVLYQTQKHHTFMANIKILSGSQLGLVRVIEKYHREGMNVNPLLIAILKSAIEEILMRDDEGCKMFVDEILNEIKFDQQFIDPLIRCLLETCSDINKSSTKNNDWVKEFLCKIERQYPAEFDKAIKDIMKLTKKRTSLQKTICDILGDIGNIDSIYDLMEKLYHPNSDTRLESVKVLRKKFDMFRERDREAIENAILDRIKDDCVEVTCATLEEFRMKLASLNFDRLKSALLELIVRCQNAPAFLPALPMALELLCQYFDASDIQIFLTVLPFLLPTSEAELATARLVLKSTYGAKSPMLLHAGKNLAKVNAFTFASNVYQSLCENVHPLDMSVLVKTLKEMPEGTNTVYKCMGLLLMCSALPSTTDFEIACLVLDIIEMYMSQNEISQSEQSVSSYILLARKNKLSLHCLLDCVKKLISKITPKNVSLNCHDFNMNEETSTFIIRILKMLTKGTSKKKKAKSEAYKSALSLFLKHFCSNDVILTSEFLLNLTISDNQLIDEELRFNCILLLKSITEKNVKLSKTGLVIPYLLVGLTSHDAALRKEIADVLIFYYTNLQPAHAAYAFLVQFSEHIQEVVMDNEGCAQVIQTVYMTDAAKTLIRQLAELLHGNYPLYFKAGILTLLHKTADFQIYNSTSQTAAEILKNCGETFDAPQSRIIEINIGSFSNHHAREVNENSTAWSFISSCIRNDKSILANEKQTCPSALMLEGIDREIFSHLKQNVKKLILNEIIEVATNTTNAEVLQAAGHVFKRIDIDSTLVLEPLQRMKDVRSPSLNPQKLKRRVTIVPTVDILETADWRRGVTVLEFIQDKKKIRNTNLLLGTLFEILKKCLDFEEQANVEYPKQLLLSTILHCCQKLDSKIAEGAFDMQLVVQCIRASQNPQTHHHALLLLAEIASLIPKQVLHHIIAIFTFMGSSVLRHDDEYSFQIITKIIDTVTPILIEDGKTESVAQVLRVFVDAVLDIPEHRRMRLFKQLLTRIDTKENLHLFVLIVLEAQVVHGQAEKQKAHKSLTTNESPKRLDIAAELCREFSPEIVINTCIKVLQYLSKLPEEKKNDTQNIDNYTFDIQRYTPKQFRHYKYIIIFFISNLLSSKQFVTQVAALSETDMQQLETSFKEAIIVMLKHIQTTAKLVDSNINTPQSQYWRVMLHYSCDTLDALNSLLTEKMFLLVIHGLMVYSLSTIRKRALDLLNNKLQDKTDFINECDKEELFNVIVTPLINIIRTIEDPNLDADQEQVIQKALLSLKLIVKHLGADNPEKFRPILNFTAELVQNGRGAISDNVLASLILCVAELCNQLRAHAITSLTKCMPVMLKLLKPNKEAAPSLLVTSNVAAINKILDSLSLFLSPFLKKLLCGVSILAAKWGMLRSDDAKITVFNAKVQSVQGKLGQLVPFRVLLPAVQESYAELVNKGKFSGIEPLMKILCESLNALKGNDVQGHLGDLTNFFLQALQLRTDGKCEDVEQIEENIIKAISSLVLKLSETTFRPLYYKIFDWAVRTDVKTARVITFYNLSHVFANSLKGLFSLFAGHFLNNAAKLLDECNQVKSESLYFDEETKSVMLVENILKTLHTIFMYDSQKFVNKERFEVLMQPIVDQLENALDGLDNLETRANKILIPCIAQFAVATADDSLWKQMNYQILLKTRHNTSKIRLIALNAVGETAKKLGEDFLPLLPETIPFLAELLEDEDEVVEKSCQKMLQELEKVLGEPLQKYF</sequence>
<evidence type="ECO:0000256" key="6">
    <source>
        <dbReference type="ARBA" id="ARBA00023274"/>
    </source>
</evidence>
<evidence type="ECO:0000256" key="7">
    <source>
        <dbReference type="PROSITE-ProRule" id="PRU00103"/>
    </source>
</evidence>
<comment type="subcellular location">
    <subcellularLocation>
        <location evidence="1 8">Nucleus</location>
        <location evidence="1 8">Nucleolus</location>
    </subcellularLocation>
</comment>
<dbReference type="PANTHER" id="PTHR13457:SF1">
    <property type="entry name" value="HEAT REPEAT-CONTAINING PROTEIN 1"/>
    <property type="match status" value="1"/>
</dbReference>
<evidence type="ECO:0000259" key="9">
    <source>
        <dbReference type="SMART" id="SM01036"/>
    </source>
</evidence>
<keyword evidence="6 8" id="KW-0687">Ribonucleoprotein</keyword>
<keyword evidence="3 8" id="KW-0690">Ribosome biogenesis</keyword>
<dbReference type="EMBL" id="GEZM01030348">
    <property type="protein sequence ID" value="JAV85618.1"/>
    <property type="molecule type" value="Transcribed_RNA"/>
</dbReference>